<dbReference type="PANTHER" id="PTHR21021">
    <property type="entry name" value="GAF/PUTATIVE CYTOSKELETAL PROTEIN"/>
    <property type="match status" value="1"/>
</dbReference>
<reference evidence="3" key="1">
    <citation type="submission" date="2022-11" db="EMBL/GenBank/DDBJ databases">
        <title>Centuries of genome instability and evolution in soft-shell clam transmissible cancer (bioRxiv).</title>
        <authorList>
            <person name="Hart S.F.M."/>
            <person name="Yonemitsu M.A."/>
            <person name="Giersch R.M."/>
            <person name="Beal B.F."/>
            <person name="Arriagada G."/>
            <person name="Davis B.W."/>
            <person name="Ostrander E.A."/>
            <person name="Goff S.P."/>
            <person name="Metzger M.J."/>
        </authorList>
    </citation>
    <scope>NUCLEOTIDE SEQUENCE</scope>
    <source>
        <strain evidence="3">MELC-2E11</strain>
        <tissue evidence="3">Siphon/mantle</tissue>
    </source>
</reference>
<dbReference type="InterPro" id="IPR051330">
    <property type="entry name" value="Phosphatase_reg/MetRdx"/>
</dbReference>
<proteinExistence type="inferred from homology"/>
<evidence type="ECO:0000313" key="4">
    <source>
        <dbReference type="Proteomes" id="UP001164746"/>
    </source>
</evidence>
<dbReference type="InterPro" id="IPR007303">
    <property type="entry name" value="TIP41-like"/>
</dbReference>
<comment type="similarity">
    <text evidence="1">Belongs to the TIP41 family.</text>
</comment>
<dbReference type="Pfam" id="PF04176">
    <property type="entry name" value="TIP41"/>
    <property type="match status" value="2"/>
</dbReference>
<sequence length="254" mass="29157">MASSNVHGPARPRAGPITTQFQFGPWTLTAVKSHILESEGTARERFEGQLDLPQVPEMVFAENVLRIQHTEGYGVEFNALDALRRVDPHHDHFKVAVSQAWKEARSECEHIQDVVETTSERIDLEKLKVREKIHFYEDIVLFEDELSDNGTSMMSVKIRVMPSSFFILLRQFMRVDNVIVRVLDTRLYLEAEQNYMLREHSCREKNIQDLKVPAHVITDPNELAQILPVSKEMNEKLVFPSTGGTKEETDSAVR</sequence>
<organism evidence="3 4">
    <name type="scientific">Mya arenaria</name>
    <name type="common">Soft-shell clam</name>
    <dbReference type="NCBI Taxonomy" id="6604"/>
    <lineage>
        <taxon>Eukaryota</taxon>
        <taxon>Metazoa</taxon>
        <taxon>Spiralia</taxon>
        <taxon>Lophotrochozoa</taxon>
        <taxon>Mollusca</taxon>
        <taxon>Bivalvia</taxon>
        <taxon>Autobranchia</taxon>
        <taxon>Heteroconchia</taxon>
        <taxon>Euheterodonta</taxon>
        <taxon>Imparidentia</taxon>
        <taxon>Neoheterodontei</taxon>
        <taxon>Myida</taxon>
        <taxon>Myoidea</taxon>
        <taxon>Myidae</taxon>
        <taxon>Mya</taxon>
    </lineage>
</organism>
<evidence type="ECO:0000313" key="3">
    <source>
        <dbReference type="EMBL" id="WAR07021.1"/>
    </source>
</evidence>
<keyword evidence="4" id="KW-1185">Reference proteome</keyword>
<accession>A0ABY7EE53</accession>
<dbReference type="Proteomes" id="UP001164746">
    <property type="component" value="Chromosome 6"/>
</dbReference>
<protein>
    <recommendedName>
        <fullName evidence="2">TIP41-like protein</fullName>
    </recommendedName>
</protein>
<dbReference type="EMBL" id="CP111017">
    <property type="protein sequence ID" value="WAR07021.1"/>
    <property type="molecule type" value="Genomic_DNA"/>
</dbReference>
<evidence type="ECO:0000256" key="1">
    <source>
        <dbReference type="ARBA" id="ARBA00006658"/>
    </source>
</evidence>
<evidence type="ECO:0000256" key="2">
    <source>
        <dbReference type="ARBA" id="ARBA00018951"/>
    </source>
</evidence>
<name>A0ABY7EE53_MYAAR</name>
<gene>
    <name evidence="3" type="ORF">MAR_016979</name>
</gene>
<dbReference type="PANTHER" id="PTHR21021:SF16">
    <property type="entry name" value="TIP41-LIKE PROTEIN"/>
    <property type="match status" value="1"/>
</dbReference>